<comment type="caution">
    <text evidence="2">The sequence shown here is derived from an EMBL/GenBank/DDBJ whole genome shotgun (WGS) entry which is preliminary data.</text>
</comment>
<proteinExistence type="predicted"/>
<feature type="domain" description="FHA" evidence="1">
    <location>
        <begin position="24"/>
        <end position="73"/>
    </location>
</feature>
<reference evidence="3" key="1">
    <citation type="submission" date="2017-08" db="EMBL/GenBank/DDBJ databases">
        <title>A dynamic microbial community with high functional redundancy inhabits the cold, oxic subseafloor aquifer.</title>
        <authorList>
            <person name="Tully B.J."/>
            <person name="Wheat C.G."/>
            <person name="Glazer B.T."/>
            <person name="Huber J.A."/>
        </authorList>
    </citation>
    <scope>NUCLEOTIDE SEQUENCE [LARGE SCALE GENOMIC DNA]</scope>
</reference>
<gene>
    <name evidence="2" type="ORF">COB20_05035</name>
</gene>
<dbReference type="EMBL" id="NVUL01000018">
    <property type="protein sequence ID" value="PCI79353.1"/>
    <property type="molecule type" value="Genomic_DNA"/>
</dbReference>
<evidence type="ECO:0000259" key="1">
    <source>
        <dbReference type="PROSITE" id="PS50006"/>
    </source>
</evidence>
<evidence type="ECO:0000313" key="3">
    <source>
        <dbReference type="Proteomes" id="UP000218767"/>
    </source>
</evidence>
<name>A0A2A4X9R4_9GAMM</name>
<dbReference type="InterPro" id="IPR000253">
    <property type="entry name" value="FHA_dom"/>
</dbReference>
<dbReference type="InterPro" id="IPR050923">
    <property type="entry name" value="Cell_Proc_Reg/RNA_Proc"/>
</dbReference>
<sequence length="227" mass="24826">MPGKLEFSFNSNRLDDFVLDKEIMTIGRKDDNDIRVDNLAVSGHHAKLLTIFDDSFLEDLGSTNGTYVNGRPITKHPLKNGDVIVIGKHELRYINDSNSASDDDKTVLIRRQPGLNTSPGAQLNEPTNKPGSIAADLNTAKLQILNGKGAGKELALQKPSVKLGKSGMEIVQINKRPDGHFIVSLDQEGESSLLMVNGEAVGSRAVKLNNHDVIEINKLKIEYYLAV</sequence>
<accession>A0A2A4X9R4</accession>
<dbReference type="SUPFAM" id="SSF49879">
    <property type="entry name" value="SMAD/FHA domain"/>
    <property type="match status" value="1"/>
</dbReference>
<dbReference type="CDD" id="cd00060">
    <property type="entry name" value="FHA"/>
    <property type="match status" value="1"/>
</dbReference>
<protein>
    <recommendedName>
        <fullName evidence="1">FHA domain-containing protein</fullName>
    </recommendedName>
</protein>
<dbReference type="Proteomes" id="UP000218767">
    <property type="component" value="Unassembled WGS sequence"/>
</dbReference>
<dbReference type="AlphaFoldDB" id="A0A2A4X9R4"/>
<dbReference type="PANTHER" id="PTHR23308">
    <property type="entry name" value="NUCLEAR INHIBITOR OF PROTEIN PHOSPHATASE-1"/>
    <property type="match status" value="1"/>
</dbReference>
<organism evidence="2 3">
    <name type="scientific">SAR86 cluster bacterium</name>
    <dbReference type="NCBI Taxonomy" id="2030880"/>
    <lineage>
        <taxon>Bacteria</taxon>
        <taxon>Pseudomonadati</taxon>
        <taxon>Pseudomonadota</taxon>
        <taxon>Gammaproteobacteria</taxon>
        <taxon>SAR86 cluster</taxon>
    </lineage>
</organism>
<dbReference type="Pfam" id="PF00498">
    <property type="entry name" value="FHA"/>
    <property type="match status" value="1"/>
</dbReference>
<evidence type="ECO:0000313" key="2">
    <source>
        <dbReference type="EMBL" id="PCI79353.1"/>
    </source>
</evidence>
<dbReference type="InterPro" id="IPR008984">
    <property type="entry name" value="SMAD_FHA_dom_sf"/>
</dbReference>
<dbReference type="SMART" id="SM00240">
    <property type="entry name" value="FHA"/>
    <property type="match status" value="1"/>
</dbReference>
<dbReference type="Gene3D" id="2.60.200.20">
    <property type="match status" value="1"/>
</dbReference>
<dbReference type="PROSITE" id="PS50006">
    <property type="entry name" value="FHA_DOMAIN"/>
    <property type="match status" value="1"/>
</dbReference>